<feature type="region of interest" description="Disordered" evidence="2">
    <location>
        <begin position="48"/>
        <end position="82"/>
    </location>
</feature>
<organism evidence="4 5">
    <name type="scientific">Oedothorax gibbosus</name>
    <dbReference type="NCBI Taxonomy" id="931172"/>
    <lineage>
        <taxon>Eukaryota</taxon>
        <taxon>Metazoa</taxon>
        <taxon>Ecdysozoa</taxon>
        <taxon>Arthropoda</taxon>
        <taxon>Chelicerata</taxon>
        <taxon>Arachnida</taxon>
        <taxon>Araneae</taxon>
        <taxon>Araneomorphae</taxon>
        <taxon>Entelegynae</taxon>
        <taxon>Araneoidea</taxon>
        <taxon>Linyphiidae</taxon>
        <taxon>Erigoninae</taxon>
        <taxon>Oedothorax</taxon>
    </lineage>
</organism>
<protein>
    <recommendedName>
        <fullName evidence="3">USP domain-containing protein</fullName>
    </recommendedName>
</protein>
<dbReference type="Pfam" id="PF00443">
    <property type="entry name" value="UCH"/>
    <property type="match status" value="1"/>
</dbReference>
<dbReference type="InterPro" id="IPR038765">
    <property type="entry name" value="Papain-like_cys_pep_sf"/>
</dbReference>
<dbReference type="GO" id="GO:0005829">
    <property type="term" value="C:cytosol"/>
    <property type="evidence" value="ECO:0007669"/>
    <property type="project" value="TreeGrafter"/>
</dbReference>
<proteinExistence type="inferred from homology"/>
<keyword evidence="5" id="KW-1185">Reference proteome</keyword>
<feature type="region of interest" description="Disordered" evidence="2">
    <location>
        <begin position="127"/>
        <end position="178"/>
    </location>
</feature>
<dbReference type="GO" id="GO:0016579">
    <property type="term" value="P:protein deubiquitination"/>
    <property type="evidence" value="ECO:0007669"/>
    <property type="project" value="InterPro"/>
</dbReference>
<evidence type="ECO:0000256" key="1">
    <source>
        <dbReference type="ARBA" id="ARBA00009085"/>
    </source>
</evidence>
<dbReference type="InterPro" id="IPR050164">
    <property type="entry name" value="Peptidase_C19"/>
</dbReference>
<evidence type="ECO:0000313" key="4">
    <source>
        <dbReference type="EMBL" id="KAG8200595.1"/>
    </source>
</evidence>
<sequence length="491" mass="55323">MTILSKNFSEAAVIRRVYGFMWILKEEREKRRSKRNLFNRLFKRPSSKPKVRQESDESLKDVTEKTGPVLSTHDEEFPNSDNATFVADTKKDVPIKQDPILTEVADTLETAIDVLETVEYLLKAVTPPEDFNSPTLDETLSEEELQPDKKPNHKSASKYAAKEPFNASKEPSADHLKENVPITKVEGEKNLKNNSELKSKHHLHAIMKDCGKLLNKILPDGAKDKLHPGFSNKDAVSCYANAICQCLLSFNAVVKSISGEDLTIRTLKDLCQQHATGKAPLDTRNLRKEMGWPFSARQQQDAEEFLTALINRNECLEGLTTNIVTNTKKCRHPSCGYETKNADLVNVVRLATDSVSGKSTNMVELIEEISSWKCLDKEVTCDLCHTLCALQSKIETPAEILIYQVMLWTIKGEKKSIEIEGVASTIFPLGGKQYQLQAAVFHKGTGTQSGHYTAIKRRGTKWIDMNDKKVSIKSSWPHKTPYLLFYQEVQP</sequence>
<evidence type="ECO:0000313" key="5">
    <source>
        <dbReference type="Proteomes" id="UP000827092"/>
    </source>
</evidence>
<dbReference type="GO" id="GO:0005634">
    <property type="term" value="C:nucleus"/>
    <property type="evidence" value="ECO:0007669"/>
    <property type="project" value="TreeGrafter"/>
</dbReference>
<reference evidence="4 5" key="1">
    <citation type="journal article" date="2022" name="Nat. Ecol. Evol.">
        <title>A masculinizing supergene underlies an exaggerated male reproductive morph in a spider.</title>
        <authorList>
            <person name="Hendrickx F."/>
            <person name="De Corte Z."/>
            <person name="Sonet G."/>
            <person name="Van Belleghem S.M."/>
            <person name="Kostlbacher S."/>
            <person name="Vangestel C."/>
        </authorList>
    </citation>
    <scope>NUCLEOTIDE SEQUENCE [LARGE SCALE GENOMIC DNA]</scope>
    <source>
        <strain evidence="4">W744_W776</strain>
    </source>
</reference>
<dbReference type="PROSITE" id="PS50235">
    <property type="entry name" value="USP_3"/>
    <property type="match status" value="1"/>
</dbReference>
<name>A0AAV6VVF5_9ARAC</name>
<dbReference type="Proteomes" id="UP000827092">
    <property type="component" value="Unassembled WGS sequence"/>
</dbReference>
<accession>A0AAV6VVF5</accession>
<comment type="similarity">
    <text evidence="1">Belongs to the peptidase C19 family.</text>
</comment>
<comment type="caution">
    <text evidence="4">The sequence shown here is derived from an EMBL/GenBank/DDBJ whole genome shotgun (WGS) entry which is preliminary data.</text>
</comment>
<dbReference type="PANTHER" id="PTHR24006">
    <property type="entry name" value="UBIQUITIN CARBOXYL-TERMINAL HYDROLASE"/>
    <property type="match status" value="1"/>
</dbReference>
<gene>
    <name evidence="4" type="ORF">JTE90_000664</name>
</gene>
<feature type="domain" description="USP" evidence="3">
    <location>
        <begin position="228"/>
        <end position="489"/>
    </location>
</feature>
<dbReference type="InterPro" id="IPR028889">
    <property type="entry name" value="USP"/>
</dbReference>
<dbReference type="GO" id="GO:0004843">
    <property type="term" value="F:cysteine-type deubiquitinase activity"/>
    <property type="evidence" value="ECO:0007669"/>
    <property type="project" value="InterPro"/>
</dbReference>
<dbReference type="InterPro" id="IPR001394">
    <property type="entry name" value="Peptidase_C19_UCH"/>
</dbReference>
<evidence type="ECO:0000259" key="3">
    <source>
        <dbReference type="PROSITE" id="PS50235"/>
    </source>
</evidence>
<dbReference type="CDD" id="cd02257">
    <property type="entry name" value="Peptidase_C19"/>
    <property type="match status" value="1"/>
</dbReference>
<evidence type="ECO:0000256" key="2">
    <source>
        <dbReference type="SAM" id="MobiDB-lite"/>
    </source>
</evidence>
<dbReference type="AlphaFoldDB" id="A0AAV6VVF5"/>
<dbReference type="SUPFAM" id="SSF54001">
    <property type="entry name" value="Cysteine proteinases"/>
    <property type="match status" value="1"/>
</dbReference>
<dbReference type="EMBL" id="JAFNEN010000015">
    <property type="protein sequence ID" value="KAG8200595.1"/>
    <property type="molecule type" value="Genomic_DNA"/>
</dbReference>
<dbReference type="Gene3D" id="3.90.70.10">
    <property type="entry name" value="Cysteine proteinases"/>
    <property type="match status" value="1"/>
</dbReference>
<feature type="compositionally biased region" description="Basic and acidic residues" evidence="2">
    <location>
        <begin position="51"/>
        <end position="64"/>
    </location>
</feature>